<protein>
    <submittedName>
        <fullName evidence="2">Lactoylglutathione lyase</fullName>
    </submittedName>
</protein>
<dbReference type="InterPro" id="IPR029068">
    <property type="entry name" value="Glyas_Bleomycin-R_OHBP_Dase"/>
</dbReference>
<feature type="domain" description="Glyoxalase/fosfomycin resistance/dioxygenase" evidence="1">
    <location>
        <begin position="7"/>
        <end position="125"/>
    </location>
</feature>
<dbReference type="PANTHER" id="PTHR36503:SF2">
    <property type="entry name" value="BLR2408 PROTEIN"/>
    <property type="match status" value="1"/>
</dbReference>
<organism evidence="2 3">
    <name type="scientific">Burkholderia cepacia</name>
    <name type="common">Pseudomonas cepacia</name>
    <dbReference type="NCBI Taxonomy" id="292"/>
    <lineage>
        <taxon>Bacteria</taxon>
        <taxon>Pseudomonadati</taxon>
        <taxon>Pseudomonadota</taxon>
        <taxon>Betaproteobacteria</taxon>
        <taxon>Burkholderiales</taxon>
        <taxon>Burkholderiaceae</taxon>
        <taxon>Burkholderia</taxon>
        <taxon>Burkholderia cepacia complex</taxon>
    </lineage>
</organism>
<dbReference type="InterPro" id="IPR004360">
    <property type="entry name" value="Glyas_Fos-R_dOase_dom"/>
</dbReference>
<dbReference type="GO" id="GO:0016829">
    <property type="term" value="F:lyase activity"/>
    <property type="evidence" value="ECO:0007669"/>
    <property type="project" value="UniProtKB-KW"/>
</dbReference>
<sequence length="136" mass="15274">MSRQIFINLPVQDLPKATAFYTAIGASRNPQFSDDTSSCMVWSDTIFVMLMTHGKWAHFTKKPIVDARRESEVMLALSAEDRESVDKMTETAGAHGGKADVNAKQDLGFMYGRSFEDPDGHIWEVMFVDMSQMSTQ</sequence>
<name>A0A0J5WCA5_BURCE</name>
<reference evidence="2 3" key="1">
    <citation type="submission" date="2015-05" db="EMBL/GenBank/DDBJ databases">
        <title>Draft genome of Burkholderia cepacia LK29.</title>
        <authorList>
            <person name="Chan X.Y."/>
        </authorList>
    </citation>
    <scope>NUCLEOTIDE SEQUENCE [LARGE SCALE GENOMIC DNA]</scope>
    <source>
        <strain evidence="2 3">LK29</strain>
    </source>
</reference>
<accession>A0A0J5WCA5</accession>
<dbReference type="EMBL" id="LDWR01000087">
    <property type="protein sequence ID" value="KML45656.1"/>
    <property type="molecule type" value="Genomic_DNA"/>
</dbReference>
<evidence type="ECO:0000313" key="2">
    <source>
        <dbReference type="EMBL" id="KML45656.1"/>
    </source>
</evidence>
<comment type="caution">
    <text evidence="2">The sequence shown here is derived from an EMBL/GenBank/DDBJ whole genome shotgun (WGS) entry which is preliminary data.</text>
</comment>
<evidence type="ECO:0000313" key="3">
    <source>
        <dbReference type="Proteomes" id="UP000036338"/>
    </source>
</evidence>
<dbReference type="PANTHER" id="PTHR36503">
    <property type="entry name" value="BLR2520 PROTEIN"/>
    <property type="match status" value="1"/>
</dbReference>
<dbReference type="RefSeq" id="WP_048251643.1">
    <property type="nucleotide sequence ID" value="NZ_LDWR01000087.1"/>
</dbReference>
<dbReference type="Pfam" id="PF00903">
    <property type="entry name" value="Glyoxalase"/>
    <property type="match status" value="1"/>
</dbReference>
<keyword evidence="2" id="KW-0456">Lyase</keyword>
<gene>
    <name evidence="2" type="ORF">VL15_36445</name>
</gene>
<proteinExistence type="predicted"/>
<dbReference type="AlphaFoldDB" id="A0A0J5WCA5"/>
<dbReference type="SUPFAM" id="SSF54593">
    <property type="entry name" value="Glyoxalase/Bleomycin resistance protein/Dihydroxybiphenyl dioxygenase"/>
    <property type="match status" value="1"/>
</dbReference>
<dbReference type="Proteomes" id="UP000036338">
    <property type="component" value="Unassembled WGS sequence"/>
</dbReference>
<evidence type="ECO:0000259" key="1">
    <source>
        <dbReference type="Pfam" id="PF00903"/>
    </source>
</evidence>
<dbReference type="Gene3D" id="3.10.180.10">
    <property type="entry name" value="2,3-Dihydroxybiphenyl 1,2-Dioxygenase, domain 1"/>
    <property type="match status" value="1"/>
</dbReference>
<dbReference type="PATRIC" id="fig|292.27.peg.8413"/>